<dbReference type="Pfam" id="PF01369">
    <property type="entry name" value="Sec7"/>
    <property type="match status" value="1"/>
</dbReference>
<dbReference type="CDD" id="cd00171">
    <property type="entry name" value="Sec7"/>
    <property type="match status" value="1"/>
</dbReference>
<dbReference type="InterPro" id="IPR000904">
    <property type="entry name" value="Sec7_dom"/>
</dbReference>
<feature type="compositionally biased region" description="Acidic residues" evidence="1">
    <location>
        <begin position="436"/>
        <end position="450"/>
    </location>
</feature>
<dbReference type="InterPro" id="IPR041489">
    <property type="entry name" value="PDZ_6"/>
</dbReference>
<name>A0A8J2KDL8_9HEXA</name>
<dbReference type="EMBL" id="CAJVCH010319316">
    <property type="protein sequence ID" value="CAG7786502.1"/>
    <property type="molecule type" value="Genomic_DNA"/>
</dbReference>
<evidence type="ECO:0000313" key="5">
    <source>
        <dbReference type="EMBL" id="CAG7786502.1"/>
    </source>
</evidence>
<dbReference type="InterPro" id="IPR041681">
    <property type="entry name" value="PH_9"/>
</dbReference>
<keyword evidence="6" id="KW-1185">Reference proteome</keyword>
<dbReference type="PANTHER" id="PTHR10663:SF376">
    <property type="entry name" value="PH AND SEC7 DOMAIN-CONTAINING PROTEIN"/>
    <property type="match status" value="1"/>
</dbReference>
<feature type="compositionally biased region" description="Polar residues" evidence="1">
    <location>
        <begin position="266"/>
        <end position="275"/>
    </location>
</feature>
<feature type="domain" description="PDZ" evidence="3">
    <location>
        <begin position="13"/>
        <end position="98"/>
    </location>
</feature>
<accession>A0A8J2KDL8</accession>
<dbReference type="PANTHER" id="PTHR10663">
    <property type="entry name" value="GUANYL-NUCLEOTIDE EXCHANGE FACTOR"/>
    <property type="match status" value="1"/>
</dbReference>
<feature type="compositionally biased region" description="Polar residues" evidence="1">
    <location>
        <begin position="407"/>
        <end position="417"/>
    </location>
</feature>
<feature type="compositionally biased region" description="Polar residues" evidence="1">
    <location>
        <begin position="362"/>
        <end position="375"/>
    </location>
</feature>
<feature type="region of interest" description="Disordered" evidence="1">
    <location>
        <begin position="303"/>
        <end position="341"/>
    </location>
</feature>
<feature type="region of interest" description="Disordered" evidence="1">
    <location>
        <begin position="360"/>
        <end position="381"/>
    </location>
</feature>
<dbReference type="CDD" id="cd00136">
    <property type="entry name" value="PDZ_canonical"/>
    <property type="match status" value="1"/>
</dbReference>
<organism evidence="5 6">
    <name type="scientific">Allacma fusca</name>
    <dbReference type="NCBI Taxonomy" id="39272"/>
    <lineage>
        <taxon>Eukaryota</taxon>
        <taxon>Metazoa</taxon>
        <taxon>Ecdysozoa</taxon>
        <taxon>Arthropoda</taxon>
        <taxon>Hexapoda</taxon>
        <taxon>Collembola</taxon>
        <taxon>Symphypleona</taxon>
        <taxon>Sminthuridae</taxon>
        <taxon>Allacma</taxon>
    </lineage>
</organism>
<evidence type="ECO:0000313" key="6">
    <source>
        <dbReference type="Proteomes" id="UP000708208"/>
    </source>
</evidence>
<feature type="domain" description="PH" evidence="2">
    <location>
        <begin position="667"/>
        <end position="778"/>
    </location>
</feature>
<dbReference type="OrthoDB" id="2157641at2759"/>
<dbReference type="PROSITE" id="PS50003">
    <property type="entry name" value="PH_DOMAIN"/>
    <property type="match status" value="1"/>
</dbReference>
<proteinExistence type="predicted"/>
<dbReference type="SMART" id="SM00228">
    <property type="entry name" value="PDZ"/>
    <property type="match status" value="1"/>
</dbReference>
<feature type="compositionally biased region" description="Basic and acidic residues" evidence="1">
    <location>
        <begin position="241"/>
        <end position="251"/>
    </location>
</feature>
<dbReference type="PROSITE" id="PS50190">
    <property type="entry name" value="SEC7"/>
    <property type="match status" value="1"/>
</dbReference>
<gene>
    <name evidence="5" type="ORF">AFUS01_LOCUS25067</name>
</gene>
<comment type="caution">
    <text evidence="5">The sequence shown here is derived from an EMBL/GenBank/DDBJ whole genome shotgun (WGS) entry which is preliminary data.</text>
</comment>
<dbReference type="GO" id="GO:0005085">
    <property type="term" value="F:guanyl-nucleotide exchange factor activity"/>
    <property type="evidence" value="ECO:0007669"/>
    <property type="project" value="InterPro"/>
</dbReference>
<feature type="region of interest" description="Disordered" evidence="1">
    <location>
        <begin position="395"/>
        <end position="471"/>
    </location>
</feature>
<feature type="region of interest" description="Disordered" evidence="1">
    <location>
        <begin position="873"/>
        <end position="909"/>
    </location>
</feature>
<reference evidence="5" key="1">
    <citation type="submission" date="2021-06" db="EMBL/GenBank/DDBJ databases">
        <authorList>
            <person name="Hodson N. C."/>
            <person name="Mongue J. A."/>
            <person name="Jaron S. K."/>
        </authorList>
    </citation>
    <scope>NUCLEOTIDE SEQUENCE</scope>
</reference>
<dbReference type="Pfam" id="PF17820">
    <property type="entry name" value="PDZ_6"/>
    <property type="match status" value="1"/>
</dbReference>
<evidence type="ECO:0000256" key="1">
    <source>
        <dbReference type="SAM" id="MobiDB-lite"/>
    </source>
</evidence>
<feature type="compositionally biased region" description="Acidic residues" evidence="1">
    <location>
        <begin position="321"/>
        <end position="336"/>
    </location>
</feature>
<dbReference type="Pfam" id="PF15410">
    <property type="entry name" value="PH_9"/>
    <property type="match status" value="1"/>
</dbReference>
<dbReference type="InterPro" id="IPR001478">
    <property type="entry name" value="PDZ"/>
</dbReference>
<sequence length="909" mass="101388">MDNNGEGIDGIRSVILRRSEASGMGLGFSIMGGAGYEFPPVIYGIEKDSPAARSGVLEAGDIILAINEREVVKLSTKEVLKCLRLSGDIVHIKYRRDPHVVSRVRKFLSTPASHYLQVKILLFRLLHSQQIHPAVKSFHQNNPFANNIEKNGRKNFETFVMTGEAILNLTRTDANDTYRSPTKTSSKLTPMSPMPHHLIHEITTCQGSYGENTAEKSKNCLSVEEDSPPLPPPPPSNNSSRSEKVADEKSDILPPPPLLECEGNENDSLSHPHNFVGNNENGLVVCNNSNVNNGVVNCSDIKNVNNNNEDTSISSSVMSDSGEEIVNDDDDGDDQELLIGGGDKDKNRIILKVEAKQLHANKGNSNGTSCESSNVPPHPVVAEKERYPEYLLLGKSSPNASEEDADQNSVSESLTGSNRRKCGIPTRISESKELDTDSEDDIEQDVDESSEMGTVGRMPNGSGGESDSSDVESMRVAPVVKAVDLPSAERLAKRLFSLDGFRVTDVWRQLCKCNDFSRAVATEYLKFFDFRDQPLDVSLRKFLSICPLRGETSERERVLEHFSTRYVECNPGVLGSGDSVHTLTCALMLLNTDIYSDVKARRHMTCADFIKNLNGLNDGKDFPKDILKQLYHSIKSKPLVSPSEVEEEEDSNREVLPVEPPVSVSSTEYKRGYLMRKSTFESGGKKTPLGKRSWKMYFCRLRELLLVLSHDETAKPSGAIQNTQPIKVHHCYATVASDYQKRPHVFKLILADRSQYLFQSSDSREMNSWIDILNWNAAKFSAPALEPPCSSSRRFERPLLPTSLTRLTSRDQLVSHQTTLAKFEEELNEWSQLLNGSKSGSSNHKKEIKERLAFYQFEIRRYKAYVDELEKRMSEEAENNGGTEELVELQVLPNPPSVLVEEADENNQS</sequence>
<dbReference type="SMART" id="SM00233">
    <property type="entry name" value="PH"/>
    <property type="match status" value="1"/>
</dbReference>
<dbReference type="PROSITE" id="PS50106">
    <property type="entry name" value="PDZ"/>
    <property type="match status" value="1"/>
</dbReference>
<dbReference type="Proteomes" id="UP000708208">
    <property type="component" value="Unassembled WGS sequence"/>
</dbReference>
<protein>
    <submittedName>
        <fullName evidence="5">Uncharacterized protein</fullName>
    </submittedName>
</protein>
<evidence type="ECO:0000259" key="3">
    <source>
        <dbReference type="PROSITE" id="PS50106"/>
    </source>
</evidence>
<evidence type="ECO:0000259" key="2">
    <source>
        <dbReference type="PROSITE" id="PS50003"/>
    </source>
</evidence>
<feature type="region of interest" description="Disordered" evidence="1">
    <location>
        <begin position="207"/>
        <end position="275"/>
    </location>
</feature>
<dbReference type="GO" id="GO:0032012">
    <property type="term" value="P:regulation of ARF protein signal transduction"/>
    <property type="evidence" value="ECO:0007669"/>
    <property type="project" value="InterPro"/>
</dbReference>
<dbReference type="AlphaFoldDB" id="A0A8J2KDL8"/>
<dbReference type="InterPro" id="IPR001849">
    <property type="entry name" value="PH_domain"/>
</dbReference>
<dbReference type="SMART" id="SM00222">
    <property type="entry name" value="Sec7"/>
    <property type="match status" value="1"/>
</dbReference>
<feature type="domain" description="SEC7" evidence="4">
    <location>
        <begin position="479"/>
        <end position="637"/>
    </location>
</feature>
<evidence type="ECO:0000259" key="4">
    <source>
        <dbReference type="PROSITE" id="PS50190"/>
    </source>
</evidence>